<reference evidence="3" key="1">
    <citation type="journal article" date="2019" name="Int. J. Syst. Evol. Microbiol.">
        <title>The Global Catalogue of Microorganisms (GCM) 10K type strain sequencing project: providing services to taxonomists for standard genome sequencing and annotation.</title>
        <authorList>
            <consortium name="The Broad Institute Genomics Platform"/>
            <consortium name="The Broad Institute Genome Sequencing Center for Infectious Disease"/>
            <person name="Wu L."/>
            <person name="Ma J."/>
        </authorList>
    </citation>
    <scope>NUCLEOTIDE SEQUENCE [LARGE SCALE GENOMIC DNA]</scope>
    <source>
        <strain evidence="3">KCTC 52042</strain>
    </source>
</reference>
<keyword evidence="2" id="KW-0808">Transferase</keyword>
<evidence type="ECO:0000259" key="1">
    <source>
        <dbReference type="Pfam" id="PF00534"/>
    </source>
</evidence>
<protein>
    <submittedName>
        <fullName evidence="2">Glycosyltransferase family 4 protein</fullName>
        <ecNumber evidence="2">2.4.-.-</ecNumber>
    </submittedName>
</protein>
<proteinExistence type="predicted"/>
<feature type="domain" description="Glycosyl transferase family 1" evidence="1">
    <location>
        <begin position="160"/>
        <end position="321"/>
    </location>
</feature>
<dbReference type="GO" id="GO:0016757">
    <property type="term" value="F:glycosyltransferase activity"/>
    <property type="evidence" value="ECO:0007669"/>
    <property type="project" value="UniProtKB-KW"/>
</dbReference>
<gene>
    <name evidence="2" type="ORF">ACFSVN_10930</name>
</gene>
<name>A0ABW5JNB4_9BACT</name>
<comment type="caution">
    <text evidence="2">The sequence shown here is derived from an EMBL/GenBank/DDBJ whole genome shotgun (WGS) entry which is preliminary data.</text>
</comment>
<dbReference type="SUPFAM" id="SSF53756">
    <property type="entry name" value="UDP-Glycosyltransferase/glycogen phosphorylase"/>
    <property type="match status" value="1"/>
</dbReference>
<dbReference type="PANTHER" id="PTHR12526">
    <property type="entry name" value="GLYCOSYLTRANSFERASE"/>
    <property type="match status" value="1"/>
</dbReference>
<sequence length="342" mass="38991">MKKILIIQSKILHYRKALYNKLSESYQISVLHSGKPSISQNDKYREIIKPSINIGPFFFQRGIRNEIKSEDYDVVIAMFDIRWINNVVLGLIINGPKFIYWGHRYSKRIFINSIRNFLIKKSDGVILYNDSEVPKIKKAGINDGKIFIAENTIDVSNSENLSMKDKSLFLYVGRAQKRKRVDLLLKAFASIKDEIPKNVNIGIVGEGEENLNLKNLALEIGISDRVIFYGKITDDEYLKKIFSWAYAYVSPDAIGLGAQHSFAYGIPVVTAKNGFKGAEFDKLENNKNSILFQSQDELENVLLRLICEPELSQRLGANAFKLYSEKLNMNNMVSGFINAIEN</sequence>
<dbReference type="InterPro" id="IPR001296">
    <property type="entry name" value="Glyco_trans_1"/>
</dbReference>
<keyword evidence="2" id="KW-0328">Glycosyltransferase</keyword>
<evidence type="ECO:0000313" key="2">
    <source>
        <dbReference type="EMBL" id="MFD2532962.1"/>
    </source>
</evidence>
<evidence type="ECO:0000313" key="3">
    <source>
        <dbReference type="Proteomes" id="UP001597460"/>
    </source>
</evidence>
<dbReference type="Gene3D" id="3.40.50.2000">
    <property type="entry name" value="Glycogen Phosphorylase B"/>
    <property type="match status" value="2"/>
</dbReference>
<keyword evidence="3" id="KW-1185">Reference proteome</keyword>
<dbReference type="RefSeq" id="WP_390302399.1">
    <property type="nucleotide sequence ID" value="NZ_JBHULI010000025.1"/>
</dbReference>
<dbReference type="Proteomes" id="UP001597460">
    <property type="component" value="Unassembled WGS sequence"/>
</dbReference>
<organism evidence="2 3">
    <name type="scientific">Gracilimonas halophila</name>
    <dbReference type="NCBI Taxonomy" id="1834464"/>
    <lineage>
        <taxon>Bacteria</taxon>
        <taxon>Pseudomonadati</taxon>
        <taxon>Balneolota</taxon>
        <taxon>Balneolia</taxon>
        <taxon>Balneolales</taxon>
        <taxon>Balneolaceae</taxon>
        <taxon>Gracilimonas</taxon>
    </lineage>
</organism>
<dbReference type="EC" id="2.4.-.-" evidence="2"/>
<accession>A0ABW5JNB4</accession>
<dbReference type="EMBL" id="JBHULI010000025">
    <property type="protein sequence ID" value="MFD2532962.1"/>
    <property type="molecule type" value="Genomic_DNA"/>
</dbReference>
<dbReference type="Pfam" id="PF00534">
    <property type="entry name" value="Glycos_transf_1"/>
    <property type="match status" value="1"/>
</dbReference>
<dbReference type="CDD" id="cd03801">
    <property type="entry name" value="GT4_PimA-like"/>
    <property type="match status" value="1"/>
</dbReference>